<dbReference type="AlphaFoldDB" id="A0A0J1FUQ0"/>
<proteinExistence type="predicted"/>
<dbReference type="RefSeq" id="WP_047809264.1">
    <property type="nucleotide sequence ID" value="NZ_LDZY01000004.1"/>
</dbReference>
<dbReference type="Proteomes" id="UP000036356">
    <property type="component" value="Unassembled WGS sequence"/>
</dbReference>
<keyword evidence="2" id="KW-1185">Reference proteome</keyword>
<evidence type="ECO:0000313" key="1">
    <source>
        <dbReference type="EMBL" id="KLU66723.1"/>
    </source>
</evidence>
<organism evidence="1 2">
    <name type="scientific">Desulfosporosinus acididurans</name>
    <dbReference type="NCBI Taxonomy" id="476652"/>
    <lineage>
        <taxon>Bacteria</taxon>
        <taxon>Bacillati</taxon>
        <taxon>Bacillota</taxon>
        <taxon>Clostridia</taxon>
        <taxon>Eubacteriales</taxon>
        <taxon>Desulfitobacteriaceae</taxon>
        <taxon>Desulfosporosinus</taxon>
    </lineage>
</organism>
<dbReference type="STRING" id="476652.DEAC_c13910"/>
<reference evidence="1 2" key="1">
    <citation type="submission" date="2015-06" db="EMBL/GenBank/DDBJ databases">
        <title>Draft genome of the moderately acidophilic sulfate reducer Candidatus Desulfosporosinus acididurans strain M1.</title>
        <authorList>
            <person name="Poehlein A."/>
            <person name="Petzsch P."/>
            <person name="Johnson B.D."/>
            <person name="Schloemann M."/>
            <person name="Daniel R."/>
            <person name="Muehling M."/>
        </authorList>
    </citation>
    <scope>NUCLEOTIDE SEQUENCE [LARGE SCALE GENOMIC DNA]</scope>
    <source>
        <strain evidence="1 2">M1</strain>
    </source>
</reference>
<evidence type="ECO:0000313" key="2">
    <source>
        <dbReference type="Proteomes" id="UP000036356"/>
    </source>
</evidence>
<dbReference type="EMBL" id="LDZY01000004">
    <property type="protein sequence ID" value="KLU66723.1"/>
    <property type="molecule type" value="Genomic_DNA"/>
</dbReference>
<name>A0A0J1FUQ0_9FIRM</name>
<dbReference type="PATRIC" id="fig|476652.3.peg.1427"/>
<protein>
    <submittedName>
        <fullName evidence="1">Phage protein Gp37/Gp68</fullName>
    </submittedName>
</protein>
<comment type="caution">
    <text evidence="1">The sequence shown here is derived from an EMBL/GenBank/DDBJ whole genome shotgun (WGS) entry which is preliminary data.</text>
</comment>
<dbReference type="InterPro" id="IPR011101">
    <property type="entry name" value="DUF5131"/>
</dbReference>
<gene>
    <name evidence="1" type="ORF">DEAC_c13910</name>
</gene>
<dbReference type="Pfam" id="PF07505">
    <property type="entry name" value="DUF5131"/>
    <property type="match status" value="1"/>
</dbReference>
<sequence>MAKTSIEWTDTVWNPVTGCTKVSEGCRNCYAERMSKRLAGRCGYPADNPFRVVLHPEKLDEPSKWKKPRRIFVNSMSDLFHEDVPFEFIRAVWARMVTLPQHTFMILTKRPERMLEFFIWMDSQEFRVETFRSNVWLGVSAENQGAANKRIPLLLRAPVLVRFVSCEPLLGPINLERIEPMGVDAFIHSLSGTVSVPFTILDNRPKLDWVIAGGESGPGARPMHPDWASGLRDQCQAAGIPYFFKQWGEWKTFYDRDQDDPDWQNIPEEKPNIRRLNFAGGHGFHGDRVVYLKKVGKKKAGRELDGRTWNEIPKL</sequence>
<accession>A0A0J1FUQ0</accession>